<dbReference type="RefSeq" id="WP_310835927.1">
    <property type="nucleotide sequence ID" value="NZ_JAVLSM010000002.1"/>
</dbReference>
<dbReference type="InterPro" id="IPR019596">
    <property type="entry name" value="Phage_Mu_GpM_tail_tub"/>
</dbReference>
<dbReference type="EMBL" id="JAVRAA010000012">
    <property type="protein sequence ID" value="MDT0339352.1"/>
    <property type="molecule type" value="Genomic_DNA"/>
</dbReference>
<gene>
    <name evidence="1" type="ORF">RJN63_21130</name>
</gene>
<organism evidence="1">
    <name type="scientific">Herbaspirillum huttiense subsp. nephrolepidis</name>
    <dbReference type="NCBI Taxonomy" id="3075126"/>
    <lineage>
        <taxon>Bacteria</taxon>
        <taxon>Pseudomonadati</taxon>
        <taxon>Pseudomonadota</taxon>
        <taxon>Betaproteobacteria</taxon>
        <taxon>Burkholderiales</taxon>
        <taxon>Oxalobacteraceae</taxon>
        <taxon>Herbaspirillum</taxon>
    </lineage>
</organism>
<name>A0AAE4KA72_9BURK</name>
<reference evidence="1" key="1">
    <citation type="submission" date="2023-02" db="EMBL/GenBank/DDBJ databases">
        <title>Description of Herbaspirillum huttiense subsp. nephrolepsisexaltata and Herbaspirillum huttiense subsp. lycopersicon.</title>
        <authorList>
            <person name="Poudel M."/>
            <person name="Sharma A."/>
            <person name="Goss E."/>
            <person name="Tapia J.H."/>
            <person name="Harmon C.M."/>
            <person name="Jones J.B."/>
        </authorList>
    </citation>
    <scope>NUCLEOTIDE SEQUENCE</scope>
    <source>
        <strain evidence="1">NC40101</strain>
    </source>
</reference>
<protein>
    <submittedName>
        <fullName evidence="1">Phage tail tube protein</fullName>
    </submittedName>
</protein>
<comment type="caution">
    <text evidence="1">The sequence shown here is derived from an EMBL/GenBank/DDBJ whole genome shotgun (WGS) entry which is preliminary data.</text>
</comment>
<dbReference type="AlphaFoldDB" id="A0AAE4KA72"/>
<accession>A0AAE4KA72</accession>
<dbReference type="Pfam" id="PF10618">
    <property type="entry name" value="Tail_tube"/>
    <property type="match status" value="1"/>
</dbReference>
<proteinExistence type="predicted"/>
<evidence type="ECO:0000313" key="1">
    <source>
        <dbReference type="EMBL" id="MDT0339352.1"/>
    </source>
</evidence>
<sequence>MSEILSRQKITIDGIKYSTKPGSTQVDVGGEDNEQVVDEEGNTHTSGVMKGGSLETTMIAIAGLKLRTIQAVRNATIVIEGNNGQDYIMRNARCGTARVIAQGEVKATFYGDVEEV</sequence>